<protein>
    <submittedName>
        <fullName evidence="1">Uncharacterized protein</fullName>
    </submittedName>
</protein>
<evidence type="ECO:0000313" key="2">
    <source>
        <dbReference type="Proteomes" id="UP001054837"/>
    </source>
</evidence>
<comment type="caution">
    <text evidence="1">The sequence shown here is derived from an EMBL/GenBank/DDBJ whole genome shotgun (WGS) entry which is preliminary data.</text>
</comment>
<dbReference type="Proteomes" id="UP001054837">
    <property type="component" value="Unassembled WGS sequence"/>
</dbReference>
<dbReference type="AlphaFoldDB" id="A0AAV4X724"/>
<gene>
    <name evidence="1" type="ORF">CDAR_491521</name>
</gene>
<reference evidence="1 2" key="1">
    <citation type="submission" date="2021-06" db="EMBL/GenBank/DDBJ databases">
        <title>Caerostris darwini draft genome.</title>
        <authorList>
            <person name="Kono N."/>
            <person name="Arakawa K."/>
        </authorList>
    </citation>
    <scope>NUCLEOTIDE SEQUENCE [LARGE SCALE GENOMIC DNA]</scope>
</reference>
<keyword evidence="2" id="KW-1185">Reference proteome</keyword>
<evidence type="ECO:0000313" key="1">
    <source>
        <dbReference type="EMBL" id="GIY90955.1"/>
    </source>
</evidence>
<proteinExistence type="predicted"/>
<accession>A0AAV4X724</accession>
<name>A0AAV4X724_9ARAC</name>
<organism evidence="1 2">
    <name type="scientific">Caerostris darwini</name>
    <dbReference type="NCBI Taxonomy" id="1538125"/>
    <lineage>
        <taxon>Eukaryota</taxon>
        <taxon>Metazoa</taxon>
        <taxon>Ecdysozoa</taxon>
        <taxon>Arthropoda</taxon>
        <taxon>Chelicerata</taxon>
        <taxon>Arachnida</taxon>
        <taxon>Araneae</taxon>
        <taxon>Araneomorphae</taxon>
        <taxon>Entelegynae</taxon>
        <taxon>Araneoidea</taxon>
        <taxon>Araneidae</taxon>
        <taxon>Caerostris</taxon>
    </lineage>
</organism>
<sequence>MLLYRNWYLIVSKLVPKSLNSYILLIASKKKVPGVITISNCEPNLKTGSRRYIFPHSTIYKIDQADQIKRKVLSNCKEHMVDESKKLNLAAKLDAYDNMKSTFIKKNTIV</sequence>
<dbReference type="EMBL" id="BPLQ01015723">
    <property type="protein sequence ID" value="GIY90955.1"/>
    <property type="molecule type" value="Genomic_DNA"/>
</dbReference>